<reference evidence="2" key="1">
    <citation type="submission" date="2017-10" db="EMBL/GenBank/DDBJ databases">
        <title>Rapid genome shrinkage in a self-fertile nematode reveals novel sperm competition proteins.</title>
        <authorList>
            <person name="Yin D."/>
            <person name="Schwarz E.M."/>
            <person name="Thomas C.G."/>
            <person name="Felde R.L."/>
            <person name="Korf I.F."/>
            <person name="Cutter A.D."/>
            <person name="Schartner C.M."/>
            <person name="Ralston E.J."/>
            <person name="Meyer B.J."/>
            <person name="Haag E.S."/>
        </authorList>
    </citation>
    <scope>NUCLEOTIDE SEQUENCE [LARGE SCALE GENOMIC DNA]</scope>
    <source>
        <strain evidence="2">JU1422</strain>
    </source>
</reference>
<dbReference type="EMBL" id="PDUG01000004">
    <property type="protein sequence ID" value="PIC36883.1"/>
    <property type="molecule type" value="Genomic_DNA"/>
</dbReference>
<comment type="caution">
    <text evidence="1">The sequence shown here is derived from an EMBL/GenBank/DDBJ whole genome shotgun (WGS) entry which is preliminary data.</text>
</comment>
<protein>
    <submittedName>
        <fullName evidence="1">Uncharacterized protein</fullName>
    </submittedName>
</protein>
<keyword evidence="2" id="KW-1185">Reference proteome</keyword>
<dbReference type="AlphaFoldDB" id="A0A2G5UBR3"/>
<accession>A0A2G5UBR3</accession>
<evidence type="ECO:0000313" key="2">
    <source>
        <dbReference type="Proteomes" id="UP000230233"/>
    </source>
</evidence>
<dbReference type="Proteomes" id="UP000230233">
    <property type="component" value="Chromosome IV"/>
</dbReference>
<name>A0A2G5UBR3_9PELO</name>
<sequence>MRRTTATRSNEAEPSRVGAYLEALAMLTRILVFRIGNDFGSRIQSGWENLSAPNQNGSHLTNAERRRTAGSLRGNSVLMFLYNSRS</sequence>
<evidence type="ECO:0000313" key="1">
    <source>
        <dbReference type="EMBL" id="PIC36883.1"/>
    </source>
</evidence>
<gene>
    <name evidence="1" type="primary">Cnig_chr_IV.g15715</name>
    <name evidence="1" type="ORF">B9Z55_015715</name>
</gene>
<proteinExistence type="predicted"/>
<organism evidence="1 2">
    <name type="scientific">Caenorhabditis nigoni</name>
    <dbReference type="NCBI Taxonomy" id="1611254"/>
    <lineage>
        <taxon>Eukaryota</taxon>
        <taxon>Metazoa</taxon>
        <taxon>Ecdysozoa</taxon>
        <taxon>Nematoda</taxon>
        <taxon>Chromadorea</taxon>
        <taxon>Rhabditida</taxon>
        <taxon>Rhabditina</taxon>
        <taxon>Rhabditomorpha</taxon>
        <taxon>Rhabditoidea</taxon>
        <taxon>Rhabditidae</taxon>
        <taxon>Peloderinae</taxon>
        <taxon>Caenorhabditis</taxon>
    </lineage>
</organism>